<feature type="domain" description="PAS" evidence="1">
    <location>
        <begin position="183"/>
        <end position="250"/>
    </location>
</feature>
<evidence type="ECO:0000313" key="2">
    <source>
        <dbReference type="EMBL" id="PWR01807.1"/>
    </source>
</evidence>
<dbReference type="InterPro" id="IPR013767">
    <property type="entry name" value="PAS_fold"/>
</dbReference>
<dbReference type="GO" id="GO:0006355">
    <property type="term" value="P:regulation of DNA-templated transcription"/>
    <property type="evidence" value="ECO:0007669"/>
    <property type="project" value="InterPro"/>
</dbReference>
<organism evidence="2 3">
    <name type="scientific">Meridianimarinicoccus roseus</name>
    <dbReference type="NCBI Taxonomy" id="2072018"/>
    <lineage>
        <taxon>Bacteria</taxon>
        <taxon>Pseudomonadati</taxon>
        <taxon>Pseudomonadota</taxon>
        <taxon>Alphaproteobacteria</taxon>
        <taxon>Rhodobacterales</taxon>
        <taxon>Paracoccaceae</taxon>
        <taxon>Meridianimarinicoccus</taxon>
    </lineage>
</organism>
<dbReference type="InterPro" id="IPR035965">
    <property type="entry name" value="PAS-like_dom_sf"/>
</dbReference>
<dbReference type="SUPFAM" id="SSF55785">
    <property type="entry name" value="PYP-like sensor domain (PAS domain)"/>
    <property type="match status" value="1"/>
</dbReference>
<evidence type="ECO:0000259" key="1">
    <source>
        <dbReference type="SMART" id="SM00091"/>
    </source>
</evidence>
<sequence length="291" mass="31726">MTDVPEAQLVEDLATDLAQGKSDTAGKLFAAHDAPAPLIVWRPTLADAQHPILRSFLRGCGEGGGPLPVSWLDSEAFGALGDWAMVVAPGNEPGDYVYRHYGSKIAEVYQTDMTGRSVFDIGGHVAVFFSALYHAVERRREQVMSVHEPPRQVFVRAWRRIIQPLLHESGELACFAAVNMPDNDLRAGLEVLPEAAMVVSMDGNVCYANRPACLLFGQPRSPLAGMSVQAFTGLDIELPKSPEKLILEGGPRHLRRVMARGSLLVPVNMTIGATYYRDMPLYVISVRSSGT</sequence>
<dbReference type="Pfam" id="PF00989">
    <property type="entry name" value="PAS"/>
    <property type="match status" value="1"/>
</dbReference>
<dbReference type="Proteomes" id="UP000245680">
    <property type="component" value="Unassembled WGS sequence"/>
</dbReference>
<accession>A0A2V2LF43</accession>
<dbReference type="Gene3D" id="3.30.450.20">
    <property type="entry name" value="PAS domain"/>
    <property type="match status" value="1"/>
</dbReference>
<name>A0A2V2LF43_9RHOB</name>
<dbReference type="InterPro" id="IPR000014">
    <property type="entry name" value="PAS"/>
</dbReference>
<dbReference type="SMART" id="SM00091">
    <property type="entry name" value="PAS"/>
    <property type="match status" value="1"/>
</dbReference>
<proteinExistence type="predicted"/>
<comment type="caution">
    <text evidence="2">The sequence shown here is derived from an EMBL/GenBank/DDBJ whole genome shotgun (WGS) entry which is preliminary data.</text>
</comment>
<dbReference type="AlphaFoldDB" id="A0A2V2LF43"/>
<reference evidence="2 3" key="1">
    <citation type="submission" date="2018-05" db="EMBL/GenBank/DDBJ databases">
        <title>Rhodobacteraceae gen. nov., sp. nov. isolated from sea water.</title>
        <authorList>
            <person name="Ren Y."/>
        </authorList>
    </citation>
    <scope>NUCLEOTIDE SEQUENCE [LARGE SCALE GENOMIC DNA]</scope>
    <source>
        <strain evidence="2 3">TG-679</strain>
    </source>
</reference>
<protein>
    <recommendedName>
        <fullName evidence="1">PAS domain-containing protein</fullName>
    </recommendedName>
</protein>
<evidence type="ECO:0000313" key="3">
    <source>
        <dbReference type="Proteomes" id="UP000245680"/>
    </source>
</evidence>
<gene>
    <name evidence="2" type="ORF">DKT77_14495</name>
</gene>
<keyword evidence="3" id="KW-1185">Reference proteome</keyword>
<dbReference type="EMBL" id="QGKU01000047">
    <property type="protein sequence ID" value="PWR01807.1"/>
    <property type="molecule type" value="Genomic_DNA"/>
</dbReference>
<dbReference type="CDD" id="cd00130">
    <property type="entry name" value="PAS"/>
    <property type="match status" value="1"/>
</dbReference>